<dbReference type="PANTHER" id="PTHR45690">
    <property type="entry name" value="NACHT, LRR AND PYD DOMAINS-CONTAINING PROTEIN 12"/>
    <property type="match status" value="1"/>
</dbReference>
<evidence type="ECO:0000259" key="4">
    <source>
        <dbReference type="Pfam" id="PF05729"/>
    </source>
</evidence>
<dbReference type="Gene3D" id="3.40.50.300">
    <property type="entry name" value="P-loop containing nucleotide triphosphate hydrolases"/>
    <property type="match status" value="1"/>
</dbReference>
<keyword evidence="3" id="KW-0067">ATP-binding</keyword>
<dbReference type="InterPro" id="IPR027417">
    <property type="entry name" value="P-loop_NTPase"/>
</dbReference>
<evidence type="ECO:0000256" key="1">
    <source>
        <dbReference type="ARBA" id="ARBA00008665"/>
    </source>
</evidence>
<sequence>MNSQKKRKDMEPARTWSLLSEQKAASNSQASLSWKELIDSWEIFRKHLKEKYLNIGVHKCYHHGNHIESRLLLIKEHGISEKTPCGIPQQDNFIDMGHVFDPDEENCSSSQTVVLQGCAGIEKTAVVHKFMFDYLIYVNCREISHIANLSAADLITNTFQDIDGSILDIILVYPEKLLFILDGFPELQHPVGNLEEDLSANPQEQKPVETLLRSFVRKKLFPESSLLITARPATMKKLYSLLKQPIQAKIIWFTNAEKRAYFLSQFSGANAAMRVFYELRQNQSLDIMSSLSIISWMICSVPQSQEDGDRSLMRSLQTMTDVYLFYFSKCLKTITVISVWKGQSCLWGLCSLAAEGLQNQQVLFEVHDLRRHGIGVYDINCTFLNYFLKKSEGSVNVYTFLHFSFQEFLTAVFYALKNDGSWMFFDQVGKTCSHSHLSVSLKCQHLIGFEEEEQVSAFMTPVFTLNQSFKLCNLPVSRLHLLCQALRNPCCKIKDLKLIFCHLTASCGRDLSLVFETNQYLTDLEFVKNTLEDSGMRLLLYGCLISPASCGALAAVLSTSQWLTDLEFRETKLEASALKLLCEGLKDPNCKLQKLKLCASFLPESSEVVCNYLASVLICNPNLTELDLGENPLGDTGVKYLCEGLRHSNCKVEKLDLSTCYLTDASCMELSSFLQVSQTLKELFVFANTLGDIGVQHLCEGLQHAQGIIESLVLSQCSLSAACCESLAQVLSSTRSLTRLLLINNKIEDLGLKWLCEGLKQPDCQLKDLALWTCHLTGECCQDLCNALYTNEYLRDLDLSDNALGDEGMQVLLAECHLTDACCGALASVLNRNENLTLLDLSGNDLKDFGVQMLCDALIYVDTDHLHEETFRKMEALKMSKPGITW</sequence>
<dbReference type="InterPro" id="IPR032675">
    <property type="entry name" value="LRR_dom_sf"/>
</dbReference>
<dbReference type="Proteomes" id="UP000675900">
    <property type="component" value="Unassembled WGS sequence"/>
</dbReference>
<evidence type="ECO:0000256" key="3">
    <source>
        <dbReference type="ARBA" id="ARBA00022840"/>
    </source>
</evidence>
<dbReference type="Pfam" id="PF13516">
    <property type="entry name" value="LRR_6"/>
    <property type="match status" value="4"/>
</dbReference>
<evidence type="ECO:0000259" key="5">
    <source>
        <dbReference type="Pfam" id="PF17779"/>
    </source>
</evidence>
<keyword evidence="7" id="KW-1185">Reference proteome</keyword>
<organism evidence="6 7">
    <name type="scientific">Panthera tigris altaica</name>
    <name type="common">Siberian tiger</name>
    <dbReference type="NCBI Taxonomy" id="74533"/>
    <lineage>
        <taxon>Eukaryota</taxon>
        <taxon>Metazoa</taxon>
        <taxon>Chordata</taxon>
        <taxon>Craniata</taxon>
        <taxon>Vertebrata</taxon>
        <taxon>Euteleostomi</taxon>
        <taxon>Mammalia</taxon>
        <taxon>Eutheria</taxon>
        <taxon>Laurasiatheria</taxon>
        <taxon>Carnivora</taxon>
        <taxon>Feliformia</taxon>
        <taxon>Felidae</taxon>
        <taxon>Pantherinae</taxon>
        <taxon>Panthera</taxon>
    </lineage>
</organism>
<dbReference type="GeneTree" id="ENSGT00940000164181"/>
<dbReference type="GO" id="GO:0043124">
    <property type="term" value="P:negative regulation of canonical NF-kappaB signal transduction"/>
    <property type="evidence" value="ECO:0007669"/>
    <property type="project" value="TreeGrafter"/>
</dbReference>
<dbReference type="Pfam" id="PF05729">
    <property type="entry name" value="NACHT"/>
    <property type="match status" value="1"/>
</dbReference>
<dbReference type="GO" id="GO:0071345">
    <property type="term" value="P:cellular response to cytokine stimulus"/>
    <property type="evidence" value="ECO:0007669"/>
    <property type="project" value="TreeGrafter"/>
</dbReference>
<name>A0A8C9M2Z3_PANTA</name>
<evidence type="ECO:0008006" key="8">
    <source>
        <dbReference type="Google" id="ProtNLM"/>
    </source>
</evidence>
<evidence type="ECO:0000313" key="7">
    <source>
        <dbReference type="Proteomes" id="UP000675900"/>
    </source>
</evidence>
<reference evidence="6" key="2">
    <citation type="submission" date="2025-09" db="UniProtKB">
        <authorList>
            <consortium name="Ensembl"/>
        </authorList>
    </citation>
    <scope>IDENTIFICATION</scope>
</reference>
<feature type="domain" description="NACHT" evidence="4">
    <location>
        <begin position="112"/>
        <end position="267"/>
    </location>
</feature>
<proteinExistence type="inferred from homology"/>
<dbReference type="GO" id="GO:0045345">
    <property type="term" value="P:positive regulation of MHC class I biosynthetic process"/>
    <property type="evidence" value="ECO:0007669"/>
    <property type="project" value="TreeGrafter"/>
</dbReference>
<comment type="similarity">
    <text evidence="1">Belongs to the NLRP family.</text>
</comment>
<feature type="domain" description="NOD1/2 winged helix" evidence="5">
    <location>
        <begin position="345"/>
        <end position="400"/>
    </location>
</feature>
<dbReference type="InterPro" id="IPR041075">
    <property type="entry name" value="NOD1/2_WH"/>
</dbReference>
<protein>
    <recommendedName>
        <fullName evidence="8">NACHT domain-containing protein</fullName>
    </recommendedName>
</protein>
<dbReference type="Gene3D" id="3.80.10.10">
    <property type="entry name" value="Ribonuclease Inhibitor"/>
    <property type="match status" value="5"/>
</dbReference>
<dbReference type="PANTHER" id="PTHR45690:SF3">
    <property type="entry name" value="NACHT DOMAIN-CONTAINING PROTEIN"/>
    <property type="match status" value="1"/>
</dbReference>
<dbReference type="GO" id="GO:0005737">
    <property type="term" value="C:cytoplasm"/>
    <property type="evidence" value="ECO:0007669"/>
    <property type="project" value="TreeGrafter"/>
</dbReference>
<dbReference type="Pfam" id="PF17779">
    <property type="entry name" value="WHD_NOD2"/>
    <property type="match status" value="1"/>
</dbReference>
<dbReference type="InterPro" id="IPR007111">
    <property type="entry name" value="NACHT_NTPase"/>
</dbReference>
<dbReference type="InterPro" id="IPR001611">
    <property type="entry name" value="Leu-rich_rpt"/>
</dbReference>
<dbReference type="CDD" id="cd00116">
    <property type="entry name" value="LRR_RI"/>
    <property type="match status" value="1"/>
</dbReference>
<dbReference type="InterPro" id="IPR050637">
    <property type="entry name" value="NLRP_innate_immun_reg"/>
</dbReference>
<dbReference type="GO" id="GO:0005524">
    <property type="term" value="F:ATP binding"/>
    <property type="evidence" value="ECO:0007669"/>
    <property type="project" value="UniProtKB-KW"/>
</dbReference>
<keyword evidence="2" id="KW-0547">Nucleotide-binding</keyword>
<evidence type="ECO:0000256" key="2">
    <source>
        <dbReference type="ARBA" id="ARBA00022741"/>
    </source>
</evidence>
<reference evidence="6" key="1">
    <citation type="submission" date="2025-08" db="UniProtKB">
        <authorList>
            <consortium name="Ensembl"/>
        </authorList>
    </citation>
    <scope>IDENTIFICATION</scope>
</reference>
<dbReference type="SUPFAM" id="SSF52047">
    <property type="entry name" value="RNI-like"/>
    <property type="match status" value="2"/>
</dbReference>
<dbReference type="SMART" id="SM00368">
    <property type="entry name" value="LRR_RI"/>
    <property type="match status" value="10"/>
</dbReference>
<accession>A0A8C9M2Z3</accession>
<evidence type="ECO:0000313" key="6">
    <source>
        <dbReference type="Ensembl" id="ENSPTIP00000002326.1"/>
    </source>
</evidence>
<dbReference type="Ensembl" id="ENSPTIT00000006001.1">
    <property type="protein sequence ID" value="ENSPTIP00000002326.1"/>
    <property type="gene ID" value="ENSPTIG00000005365.1"/>
</dbReference>
<dbReference type="AlphaFoldDB" id="A0A8C9M2Z3"/>
<dbReference type="GO" id="GO:0050728">
    <property type="term" value="P:negative regulation of inflammatory response"/>
    <property type="evidence" value="ECO:0007669"/>
    <property type="project" value="TreeGrafter"/>
</dbReference>